<organism evidence="1 2">
    <name type="scientific">Linnemannia elongata AG-77</name>
    <dbReference type="NCBI Taxonomy" id="1314771"/>
    <lineage>
        <taxon>Eukaryota</taxon>
        <taxon>Fungi</taxon>
        <taxon>Fungi incertae sedis</taxon>
        <taxon>Mucoromycota</taxon>
        <taxon>Mortierellomycotina</taxon>
        <taxon>Mortierellomycetes</taxon>
        <taxon>Mortierellales</taxon>
        <taxon>Mortierellaceae</taxon>
        <taxon>Linnemannia</taxon>
    </lineage>
</organism>
<proteinExistence type="predicted"/>
<dbReference type="SUPFAM" id="SSF52047">
    <property type="entry name" value="RNI-like"/>
    <property type="match status" value="1"/>
</dbReference>
<dbReference type="EMBL" id="KV442027">
    <property type="protein sequence ID" value="OAQ32025.1"/>
    <property type="molecule type" value="Genomic_DNA"/>
</dbReference>
<dbReference type="AlphaFoldDB" id="A0A197K3G4"/>
<evidence type="ECO:0008006" key="3">
    <source>
        <dbReference type="Google" id="ProtNLM"/>
    </source>
</evidence>
<accession>A0A197K3G4</accession>
<protein>
    <recommendedName>
        <fullName evidence="3">F-box domain-containing protein</fullName>
    </recommendedName>
</protein>
<evidence type="ECO:0000313" key="1">
    <source>
        <dbReference type="EMBL" id="OAQ32025.1"/>
    </source>
</evidence>
<sequence length="631" mass="71483">MSSASTLFFETPELINQLARHLSARNIARIILTDKVMHTRWTSLLYRRLDLAYSDGDKTRLLSSTDAVLALGRSIQHVRDLKMALFDLVYIYNCILDLRLVLSDHSQLPRWLAPPDPRTCQLVPLLPMVNLTRLHLHLEYSKDAQLCPYLLPSSQNPRATITQASWIVQLNPHLLDLKLTALVIKDQQDIRLLTWSIHGLTNLRSLEVEVLIGKEDWFAIGSTFFFSCPSTVQRLSISTAERSCSPRVEDMYSGTRWTESQMQATSKNMSDEVWFTTTPRRQDPLAHLADLTLWDMESASSAQDILAVLSHCQAVEKLKLPKMTSQDLIDVMAAFMADHFSKLRRLHFVSAGSMAGKGLPFKVMESMREQRLEELSGRGSEKALGLSLATTLFQRHSETLRQLTFNGCGSMDSASIRMILGECRALEDLYIHGSEGSCLRLADAVLVDWVVTKIIRLSLTVGFTDLQTLYPDQTPYYRRPAPLKLFAEETQQFELLERFYGKVGKLTQLEMLDLRVQHFHAHGHPLNKPYATVSLPGLLSMPEKRTGRPGYLQLLAGLTKLRELRGSISADTEETKRTVGWREVVFIDDTFSDLRVAEFFSDAGKLGQPFRWLVKQRRHPGSAPLSLVRGS</sequence>
<dbReference type="Gene3D" id="3.80.10.10">
    <property type="entry name" value="Ribonuclease Inhibitor"/>
    <property type="match status" value="1"/>
</dbReference>
<keyword evidence="2" id="KW-1185">Reference proteome</keyword>
<reference evidence="1 2" key="1">
    <citation type="submission" date="2016-05" db="EMBL/GenBank/DDBJ databases">
        <title>Genome sequencing reveals origins of a unique bacterial endosymbiosis in the earliest lineages of terrestrial Fungi.</title>
        <authorList>
            <consortium name="DOE Joint Genome Institute"/>
            <person name="Uehling J."/>
            <person name="Gryganskyi A."/>
            <person name="Hameed K."/>
            <person name="Tschaplinski T."/>
            <person name="Misztal P."/>
            <person name="Wu S."/>
            <person name="Desiro A."/>
            <person name="Vande Pol N."/>
            <person name="Du Z.-Y."/>
            <person name="Zienkiewicz A."/>
            <person name="Zienkiewicz K."/>
            <person name="Morin E."/>
            <person name="Tisserant E."/>
            <person name="Splivallo R."/>
            <person name="Hainaut M."/>
            <person name="Henrissat B."/>
            <person name="Ohm R."/>
            <person name="Kuo A."/>
            <person name="Yan J."/>
            <person name="Lipzen A."/>
            <person name="Nolan M."/>
            <person name="Labutti K."/>
            <person name="Barry K."/>
            <person name="Goldstein A."/>
            <person name="Labbe J."/>
            <person name="Schadt C."/>
            <person name="Tuskan G."/>
            <person name="Grigoriev I."/>
            <person name="Martin F."/>
            <person name="Vilgalys R."/>
            <person name="Bonito G."/>
        </authorList>
    </citation>
    <scope>NUCLEOTIDE SEQUENCE [LARGE SCALE GENOMIC DNA]</scope>
    <source>
        <strain evidence="1 2">AG-77</strain>
    </source>
</reference>
<dbReference type="OrthoDB" id="2421291at2759"/>
<name>A0A197K3G4_9FUNG</name>
<dbReference type="InterPro" id="IPR032675">
    <property type="entry name" value="LRR_dom_sf"/>
</dbReference>
<evidence type="ECO:0000313" key="2">
    <source>
        <dbReference type="Proteomes" id="UP000078512"/>
    </source>
</evidence>
<dbReference type="Proteomes" id="UP000078512">
    <property type="component" value="Unassembled WGS sequence"/>
</dbReference>
<gene>
    <name evidence="1" type="ORF">K457DRAFT_135763</name>
</gene>